<evidence type="ECO:0000313" key="6">
    <source>
        <dbReference type="EMBL" id="KIT16919.1"/>
    </source>
</evidence>
<dbReference type="CDD" id="cd01949">
    <property type="entry name" value="GGDEF"/>
    <property type="match status" value="1"/>
</dbReference>
<dbReference type="SMART" id="SM00448">
    <property type="entry name" value="REC"/>
    <property type="match status" value="1"/>
</dbReference>
<reference evidence="6 7" key="1">
    <citation type="submission" date="2015-02" db="EMBL/GenBank/DDBJ databases">
        <title>Genome Sequence of Jannaschia aquimarina DSM28248, a member of the Roseobacter clade.</title>
        <authorList>
            <person name="Voget S."/>
            <person name="Daniel R."/>
        </authorList>
    </citation>
    <scope>NUCLEOTIDE SEQUENCE [LARGE SCALE GENOMIC DNA]</scope>
    <source>
        <strain evidence="6 7">GSW-M26</strain>
    </source>
</reference>
<sequence length="496" mass="53432">MPGRILIVDDVATNRIVMKVKLAAACYEVELASSGKEAIEIARRGGIDVIIMDMLMPGMSGAEATRHLRADPATSSIPVVLVTALEEPAVRLEGLEAGADDFLTRPVDEVALLARVRSLLRSREEERDFEERSGWLSVGVDGSGGVSTIPPTALPGFGIASRGPATPGLAEAPARFEGARPAALPAVNGRVSLVLAGREEGAVLAKALASSFRETPRVTDREGALGLTEGEAPDVLLIDADLDGPNQGLRLMSELRSRPTTRHSSCVVVLPPGDSERAATALDLGAADVVHRPLIARELAMRLRTQLARKERADRMRAALDRGLKMAVIDPLTGLHNRRYGLHQLERIATRCRAAEEPVGLVLMDIDHFKSVNDTHGHPVGDRVLTQVAQVMRDNTRLQDLVCRLGGEEFLAILPETSPAQVQAVAERLRKAIEAMDLRLSDGARLPVTMSLGVTMLEPREDAMSRALDRVDRALYGAKSGGRNRVVEIDGDMRSH</sequence>
<dbReference type="GO" id="GO:0052621">
    <property type="term" value="F:diguanylate cyclase activity"/>
    <property type="evidence" value="ECO:0007669"/>
    <property type="project" value="UniProtKB-EC"/>
</dbReference>
<proteinExistence type="predicted"/>
<feature type="modified residue" description="4-aspartylphosphate" evidence="3">
    <location>
        <position position="53"/>
    </location>
</feature>
<dbReference type="SUPFAM" id="SSF52172">
    <property type="entry name" value="CheY-like"/>
    <property type="match status" value="2"/>
</dbReference>
<dbReference type="AlphaFoldDB" id="A0A0D1EGZ7"/>
<accession>A0A0D1EGZ7</accession>
<dbReference type="PROSITE" id="PS50110">
    <property type="entry name" value="RESPONSE_REGULATORY"/>
    <property type="match status" value="2"/>
</dbReference>
<dbReference type="Pfam" id="PF00990">
    <property type="entry name" value="GGDEF"/>
    <property type="match status" value="1"/>
</dbReference>
<dbReference type="GO" id="GO:0043709">
    <property type="term" value="P:cell adhesion involved in single-species biofilm formation"/>
    <property type="evidence" value="ECO:0007669"/>
    <property type="project" value="TreeGrafter"/>
</dbReference>
<evidence type="ECO:0000256" key="2">
    <source>
        <dbReference type="ARBA" id="ARBA00034247"/>
    </source>
</evidence>
<evidence type="ECO:0000256" key="1">
    <source>
        <dbReference type="ARBA" id="ARBA00012528"/>
    </source>
</evidence>
<protein>
    <recommendedName>
        <fullName evidence="1">diguanylate cyclase</fullName>
        <ecNumber evidence="1">2.7.7.65</ecNumber>
    </recommendedName>
</protein>
<dbReference type="STRING" id="935700.jaqu_14180"/>
<keyword evidence="7" id="KW-1185">Reference proteome</keyword>
<dbReference type="Gene3D" id="3.40.50.2300">
    <property type="match status" value="1"/>
</dbReference>
<dbReference type="PROSITE" id="PS50887">
    <property type="entry name" value="GGDEF"/>
    <property type="match status" value="1"/>
</dbReference>
<dbReference type="InterPro" id="IPR000160">
    <property type="entry name" value="GGDEF_dom"/>
</dbReference>
<evidence type="ECO:0000313" key="7">
    <source>
        <dbReference type="Proteomes" id="UP000032232"/>
    </source>
</evidence>
<dbReference type="InterPro" id="IPR050469">
    <property type="entry name" value="Diguanylate_Cyclase"/>
</dbReference>
<comment type="caution">
    <text evidence="6">The sequence shown here is derived from an EMBL/GenBank/DDBJ whole genome shotgun (WGS) entry which is preliminary data.</text>
</comment>
<dbReference type="SMART" id="SM00267">
    <property type="entry name" value="GGDEF"/>
    <property type="match status" value="1"/>
</dbReference>
<dbReference type="OrthoDB" id="9812260at2"/>
<dbReference type="GO" id="GO:0005886">
    <property type="term" value="C:plasma membrane"/>
    <property type="evidence" value="ECO:0007669"/>
    <property type="project" value="TreeGrafter"/>
</dbReference>
<evidence type="ECO:0000259" key="5">
    <source>
        <dbReference type="PROSITE" id="PS50887"/>
    </source>
</evidence>
<comment type="catalytic activity">
    <reaction evidence="2">
        <text>2 GTP = 3',3'-c-di-GMP + 2 diphosphate</text>
        <dbReference type="Rhea" id="RHEA:24898"/>
        <dbReference type="ChEBI" id="CHEBI:33019"/>
        <dbReference type="ChEBI" id="CHEBI:37565"/>
        <dbReference type="ChEBI" id="CHEBI:58805"/>
        <dbReference type="EC" id="2.7.7.65"/>
    </reaction>
</comment>
<dbReference type="InterPro" id="IPR029787">
    <property type="entry name" value="Nucleotide_cyclase"/>
</dbReference>
<dbReference type="EC" id="2.7.7.65" evidence="1"/>
<evidence type="ECO:0000256" key="3">
    <source>
        <dbReference type="PROSITE-ProRule" id="PRU00169"/>
    </source>
</evidence>
<dbReference type="PANTHER" id="PTHR45138:SF9">
    <property type="entry name" value="DIGUANYLATE CYCLASE DGCM-RELATED"/>
    <property type="match status" value="1"/>
</dbReference>
<organism evidence="6 7">
    <name type="scientific">Jannaschia aquimarina</name>
    <dbReference type="NCBI Taxonomy" id="935700"/>
    <lineage>
        <taxon>Bacteria</taxon>
        <taxon>Pseudomonadati</taxon>
        <taxon>Pseudomonadota</taxon>
        <taxon>Alphaproteobacteria</taxon>
        <taxon>Rhodobacterales</taxon>
        <taxon>Roseobacteraceae</taxon>
        <taxon>Jannaschia</taxon>
    </lineage>
</organism>
<feature type="domain" description="Response regulatory" evidence="4">
    <location>
        <begin position="4"/>
        <end position="120"/>
    </location>
</feature>
<dbReference type="Pfam" id="PF00072">
    <property type="entry name" value="Response_reg"/>
    <property type="match status" value="2"/>
</dbReference>
<feature type="domain" description="GGDEF" evidence="5">
    <location>
        <begin position="357"/>
        <end position="491"/>
    </location>
</feature>
<dbReference type="RefSeq" id="WP_043918247.1">
    <property type="nucleotide sequence ID" value="NZ_FZPF01000006.1"/>
</dbReference>
<gene>
    <name evidence="6" type="primary">pleD_1</name>
    <name evidence="6" type="ORF">jaqu_14180</name>
</gene>
<dbReference type="InterPro" id="IPR043128">
    <property type="entry name" value="Rev_trsase/Diguanyl_cyclase"/>
</dbReference>
<feature type="domain" description="Response regulatory" evidence="4">
    <location>
        <begin position="190"/>
        <end position="307"/>
    </location>
</feature>
<dbReference type="NCBIfam" id="TIGR00254">
    <property type="entry name" value="GGDEF"/>
    <property type="match status" value="1"/>
</dbReference>
<dbReference type="EMBL" id="JYFE01000025">
    <property type="protein sequence ID" value="KIT16919.1"/>
    <property type="molecule type" value="Genomic_DNA"/>
</dbReference>
<dbReference type="PATRIC" id="fig|935700.4.peg.1469"/>
<keyword evidence="3" id="KW-0597">Phosphoprotein</keyword>
<dbReference type="InterPro" id="IPR001789">
    <property type="entry name" value="Sig_transdc_resp-reg_receiver"/>
</dbReference>
<dbReference type="FunFam" id="3.30.70.270:FF:000001">
    <property type="entry name" value="Diguanylate cyclase domain protein"/>
    <property type="match status" value="1"/>
</dbReference>
<dbReference type="InterPro" id="IPR011006">
    <property type="entry name" value="CheY-like_superfamily"/>
</dbReference>
<dbReference type="GO" id="GO:1902201">
    <property type="term" value="P:negative regulation of bacterial-type flagellum-dependent cell motility"/>
    <property type="evidence" value="ECO:0007669"/>
    <property type="project" value="TreeGrafter"/>
</dbReference>
<dbReference type="SUPFAM" id="SSF55073">
    <property type="entry name" value="Nucleotide cyclase"/>
    <property type="match status" value="1"/>
</dbReference>
<feature type="modified residue" description="4-aspartylphosphate" evidence="3">
    <location>
        <position position="239"/>
    </location>
</feature>
<dbReference type="Gene3D" id="3.30.70.270">
    <property type="match status" value="1"/>
</dbReference>
<name>A0A0D1EGZ7_9RHOB</name>
<dbReference type="PANTHER" id="PTHR45138">
    <property type="entry name" value="REGULATORY COMPONENTS OF SENSORY TRANSDUCTION SYSTEM"/>
    <property type="match status" value="1"/>
</dbReference>
<evidence type="ECO:0000259" key="4">
    <source>
        <dbReference type="PROSITE" id="PS50110"/>
    </source>
</evidence>
<dbReference type="GO" id="GO:0000160">
    <property type="term" value="P:phosphorelay signal transduction system"/>
    <property type="evidence" value="ECO:0007669"/>
    <property type="project" value="InterPro"/>
</dbReference>
<dbReference type="Proteomes" id="UP000032232">
    <property type="component" value="Unassembled WGS sequence"/>
</dbReference>